<keyword evidence="5" id="KW-1185">Reference proteome</keyword>
<proteinExistence type="predicted"/>
<dbReference type="EMBL" id="JADWDJ010000004">
    <property type="protein sequence ID" value="KAG5282100.1"/>
    <property type="molecule type" value="Genomic_DNA"/>
</dbReference>
<accession>A0AAV6H4C6</accession>
<dbReference type="Gene3D" id="2.60.40.10">
    <property type="entry name" value="Immunoglobulins"/>
    <property type="match status" value="1"/>
</dbReference>
<protein>
    <recommendedName>
        <fullName evidence="3">Ig-like domain-containing protein</fullName>
    </recommendedName>
</protein>
<evidence type="ECO:0000259" key="3">
    <source>
        <dbReference type="PROSITE" id="PS50835"/>
    </source>
</evidence>
<dbReference type="GO" id="GO:0006955">
    <property type="term" value="P:immune response"/>
    <property type="evidence" value="ECO:0007669"/>
    <property type="project" value="TreeGrafter"/>
</dbReference>
<dbReference type="InterPro" id="IPR050208">
    <property type="entry name" value="MHC_class-I_related"/>
</dbReference>
<dbReference type="PANTHER" id="PTHR16675:SF191">
    <property type="entry name" value="CLASS I HISTOCOMPATIBILITY ANTIGEN, F10 ALPHA CHAIN-LIKE-RELATED"/>
    <property type="match status" value="1"/>
</dbReference>
<feature type="transmembrane region" description="Helical" evidence="2">
    <location>
        <begin position="309"/>
        <end position="330"/>
    </location>
</feature>
<keyword evidence="2" id="KW-1133">Transmembrane helix</keyword>
<keyword evidence="1" id="KW-0325">Glycoprotein</keyword>
<dbReference type="Proteomes" id="UP000823561">
    <property type="component" value="Chromosome 4"/>
</dbReference>
<dbReference type="InterPro" id="IPR036179">
    <property type="entry name" value="Ig-like_dom_sf"/>
</dbReference>
<sequence>MPKISLHIVGVLCIFCILNATVYGAHSLLAFATYIKGHTPFHEFSAVLMLDDIQVGYYSSKEQKLLSRGPMNEEILEPSDQKNAFTVFTMMHEHMSVRTHKLMHHYNSTHGVQFHQRIFGCDLQARNRPGRMVSKESFNGDSGDEKYLSIPDQTLQTEFKWPGAWDTLQSESFKWVIADFYQPICINALHTFLEQNKRRVRRKVKPRVRLFQKALPDTGGAKITCLATGFYPRHINLTLLRDGQSVSDHQITGGELLPNGDETYQMRKSLEVSAEELQQHRYTCTAEHLGLDNKLDIPLDYEPFPGGKYIVIVVVLLACLIGSIIALLICRRKCKADL</sequence>
<keyword evidence="2" id="KW-0812">Transmembrane</keyword>
<gene>
    <name evidence="4" type="ORF">AALO_G00052210</name>
</gene>
<comment type="caution">
    <text evidence="4">The sequence shown here is derived from an EMBL/GenBank/DDBJ whole genome shotgun (WGS) entry which is preliminary data.</text>
</comment>
<dbReference type="PANTHER" id="PTHR16675">
    <property type="entry name" value="MHC CLASS I-RELATED"/>
    <property type="match status" value="1"/>
</dbReference>
<dbReference type="InterPro" id="IPR037055">
    <property type="entry name" value="MHC_I-like_Ag-recog_sf"/>
</dbReference>
<dbReference type="InterPro" id="IPR011162">
    <property type="entry name" value="MHC_I/II-like_Ag-recog"/>
</dbReference>
<dbReference type="InterPro" id="IPR007110">
    <property type="entry name" value="Ig-like_dom"/>
</dbReference>
<evidence type="ECO:0000313" key="5">
    <source>
        <dbReference type="Proteomes" id="UP000823561"/>
    </source>
</evidence>
<keyword evidence="2" id="KW-0472">Membrane</keyword>
<dbReference type="Gene3D" id="3.30.500.10">
    <property type="entry name" value="MHC class I-like antigen recognition-like"/>
    <property type="match status" value="1"/>
</dbReference>
<reference evidence="4" key="1">
    <citation type="submission" date="2020-10" db="EMBL/GenBank/DDBJ databases">
        <title>Chromosome-scale genome assembly of the Allis shad, Alosa alosa.</title>
        <authorList>
            <person name="Margot Z."/>
            <person name="Christophe K."/>
            <person name="Cabau C."/>
            <person name="Louis A."/>
            <person name="Berthelot C."/>
            <person name="Parey E."/>
            <person name="Roest Crollius H."/>
            <person name="Montfort J."/>
            <person name="Robinson-Rechavi M."/>
            <person name="Bucao C."/>
            <person name="Bouchez O."/>
            <person name="Gislard M."/>
            <person name="Lluch J."/>
            <person name="Milhes M."/>
            <person name="Lampietro C."/>
            <person name="Lopez Roques C."/>
            <person name="Donnadieu C."/>
            <person name="Braasch I."/>
            <person name="Desvignes T."/>
            <person name="Postlethwait J."/>
            <person name="Bobe J."/>
            <person name="Guiguen Y."/>
        </authorList>
    </citation>
    <scope>NUCLEOTIDE SEQUENCE</scope>
    <source>
        <strain evidence="4">M-15738</strain>
        <tissue evidence="4">Blood</tissue>
    </source>
</reference>
<dbReference type="SUPFAM" id="SSF48726">
    <property type="entry name" value="Immunoglobulin"/>
    <property type="match status" value="1"/>
</dbReference>
<evidence type="ECO:0000256" key="1">
    <source>
        <dbReference type="ARBA" id="ARBA00023180"/>
    </source>
</evidence>
<dbReference type="AlphaFoldDB" id="A0AAV6H4C6"/>
<dbReference type="SUPFAM" id="SSF54452">
    <property type="entry name" value="MHC antigen-recognition domain"/>
    <property type="match status" value="1"/>
</dbReference>
<feature type="domain" description="Ig-like" evidence="3">
    <location>
        <begin position="206"/>
        <end position="288"/>
    </location>
</feature>
<dbReference type="PROSITE" id="PS50835">
    <property type="entry name" value="IG_LIKE"/>
    <property type="match status" value="1"/>
</dbReference>
<evidence type="ECO:0000313" key="4">
    <source>
        <dbReference type="EMBL" id="KAG5282100.1"/>
    </source>
</evidence>
<dbReference type="InterPro" id="IPR003597">
    <property type="entry name" value="Ig_C1-set"/>
</dbReference>
<evidence type="ECO:0000256" key="2">
    <source>
        <dbReference type="SAM" id="Phobius"/>
    </source>
</evidence>
<organism evidence="4 5">
    <name type="scientific">Alosa alosa</name>
    <name type="common">allis shad</name>
    <dbReference type="NCBI Taxonomy" id="278164"/>
    <lineage>
        <taxon>Eukaryota</taxon>
        <taxon>Metazoa</taxon>
        <taxon>Chordata</taxon>
        <taxon>Craniata</taxon>
        <taxon>Vertebrata</taxon>
        <taxon>Euteleostomi</taxon>
        <taxon>Actinopterygii</taxon>
        <taxon>Neopterygii</taxon>
        <taxon>Teleostei</taxon>
        <taxon>Clupei</taxon>
        <taxon>Clupeiformes</taxon>
        <taxon>Clupeoidei</taxon>
        <taxon>Clupeidae</taxon>
        <taxon>Alosa</taxon>
    </lineage>
</organism>
<dbReference type="GO" id="GO:0005615">
    <property type="term" value="C:extracellular space"/>
    <property type="evidence" value="ECO:0007669"/>
    <property type="project" value="TreeGrafter"/>
</dbReference>
<dbReference type="Pfam" id="PF07654">
    <property type="entry name" value="C1-set"/>
    <property type="match status" value="1"/>
</dbReference>
<dbReference type="GO" id="GO:0009897">
    <property type="term" value="C:external side of plasma membrane"/>
    <property type="evidence" value="ECO:0007669"/>
    <property type="project" value="TreeGrafter"/>
</dbReference>
<dbReference type="InterPro" id="IPR013783">
    <property type="entry name" value="Ig-like_fold"/>
</dbReference>
<name>A0AAV6H4C6_9TELE</name>
<dbReference type="SMART" id="SM00407">
    <property type="entry name" value="IGc1"/>
    <property type="match status" value="1"/>
</dbReference>